<dbReference type="KEGG" id="lch:Lcho_4174"/>
<proteinExistence type="predicted"/>
<organism evidence="1 2">
    <name type="scientific">Leptothrix cholodnii (strain ATCC 51168 / LMG 8142 / SP-6)</name>
    <name type="common">Leptothrix discophora (strain SP-6)</name>
    <dbReference type="NCBI Taxonomy" id="395495"/>
    <lineage>
        <taxon>Bacteria</taxon>
        <taxon>Pseudomonadati</taxon>
        <taxon>Pseudomonadota</taxon>
        <taxon>Betaproteobacteria</taxon>
        <taxon>Burkholderiales</taxon>
        <taxon>Sphaerotilaceae</taxon>
        <taxon>Leptothrix</taxon>
    </lineage>
</organism>
<evidence type="ECO:0000313" key="1">
    <source>
        <dbReference type="EMBL" id="ACB36425.1"/>
    </source>
</evidence>
<keyword evidence="2" id="KW-1185">Reference proteome</keyword>
<accession>B1XYI9</accession>
<dbReference type="AlphaFoldDB" id="B1XYI9"/>
<dbReference type="OrthoDB" id="9152680at2"/>
<name>B1XYI9_LEPCP</name>
<reference evidence="1 2" key="1">
    <citation type="submission" date="2008-03" db="EMBL/GenBank/DDBJ databases">
        <title>Complete sequence of Leptothrix cholodnii SP-6.</title>
        <authorList>
            <consortium name="US DOE Joint Genome Institute"/>
            <person name="Copeland A."/>
            <person name="Lucas S."/>
            <person name="Lapidus A."/>
            <person name="Glavina del Rio T."/>
            <person name="Dalin E."/>
            <person name="Tice H."/>
            <person name="Bruce D."/>
            <person name="Goodwin L."/>
            <person name="Pitluck S."/>
            <person name="Chertkov O."/>
            <person name="Brettin T."/>
            <person name="Detter J.C."/>
            <person name="Han C."/>
            <person name="Kuske C.R."/>
            <person name="Schmutz J."/>
            <person name="Larimer F."/>
            <person name="Land M."/>
            <person name="Hauser L."/>
            <person name="Kyrpides N."/>
            <person name="Lykidis A."/>
            <person name="Emerson D."/>
            <person name="Richardson P."/>
        </authorList>
    </citation>
    <scope>NUCLEOTIDE SEQUENCE [LARGE SCALE GENOMIC DNA]</scope>
    <source>
        <strain evidence="2">ATCC 51168 / LMG 8142 / SP-6</strain>
    </source>
</reference>
<dbReference type="eggNOG" id="ENOG5032ZWF">
    <property type="taxonomic scope" value="Bacteria"/>
</dbReference>
<dbReference type="STRING" id="395495.Lcho_4174"/>
<sequence>MADDYQIEIPPSFTALYTDARHRLTVPLAWLRERYEVCEDLAQQLIESAQHIHHDLGVPQHEVLQRMQAGLLTPEAGFDAAQGRWVLLRLTELLGWGWDWERG</sequence>
<protein>
    <recommendedName>
        <fullName evidence="3">ATPase with chaperone activity</fullName>
    </recommendedName>
</protein>
<dbReference type="EMBL" id="CP001013">
    <property type="protein sequence ID" value="ACB36425.1"/>
    <property type="molecule type" value="Genomic_DNA"/>
</dbReference>
<dbReference type="Proteomes" id="UP000001693">
    <property type="component" value="Chromosome"/>
</dbReference>
<evidence type="ECO:0008006" key="3">
    <source>
        <dbReference type="Google" id="ProtNLM"/>
    </source>
</evidence>
<dbReference type="RefSeq" id="WP_012349166.1">
    <property type="nucleotide sequence ID" value="NC_010524.1"/>
</dbReference>
<evidence type="ECO:0000313" key="2">
    <source>
        <dbReference type="Proteomes" id="UP000001693"/>
    </source>
</evidence>
<gene>
    <name evidence="1" type="ordered locus">Lcho_4174</name>
</gene>
<dbReference type="HOGENOM" id="CLU_157331_0_0_4"/>